<dbReference type="EMBL" id="NVSR01000009">
    <property type="protein sequence ID" value="PCI29889.1"/>
    <property type="molecule type" value="Genomic_DNA"/>
</dbReference>
<evidence type="ECO:0000256" key="5">
    <source>
        <dbReference type="ARBA" id="ARBA00022777"/>
    </source>
</evidence>
<evidence type="ECO:0000256" key="4">
    <source>
        <dbReference type="ARBA" id="ARBA00022741"/>
    </source>
</evidence>
<organism evidence="9 10">
    <name type="scientific">SAR324 cluster bacterium</name>
    <dbReference type="NCBI Taxonomy" id="2024889"/>
    <lineage>
        <taxon>Bacteria</taxon>
        <taxon>Deltaproteobacteria</taxon>
        <taxon>SAR324 cluster</taxon>
    </lineage>
</organism>
<evidence type="ECO:0000313" key="10">
    <source>
        <dbReference type="Proteomes" id="UP000218113"/>
    </source>
</evidence>
<keyword evidence="3" id="KW-0808">Transferase</keyword>
<evidence type="ECO:0000259" key="8">
    <source>
        <dbReference type="Pfam" id="PF01288"/>
    </source>
</evidence>
<accession>A0A2A4T9A7</accession>
<keyword evidence="7" id="KW-0289">Folate biosynthesis</keyword>
<keyword evidence="5 9" id="KW-0418">Kinase</keyword>
<evidence type="ECO:0000256" key="2">
    <source>
        <dbReference type="ARBA" id="ARBA00013253"/>
    </source>
</evidence>
<dbReference type="GO" id="GO:0016301">
    <property type="term" value="F:kinase activity"/>
    <property type="evidence" value="ECO:0007669"/>
    <property type="project" value="UniProtKB-KW"/>
</dbReference>
<name>A0A2A4T9A7_9DELT</name>
<keyword evidence="4" id="KW-0547">Nucleotide-binding</keyword>
<dbReference type="GO" id="GO:0005524">
    <property type="term" value="F:ATP binding"/>
    <property type="evidence" value="ECO:0007669"/>
    <property type="project" value="UniProtKB-KW"/>
</dbReference>
<dbReference type="UniPathway" id="UPA00077">
    <property type="reaction ID" value="UER00155"/>
</dbReference>
<evidence type="ECO:0000313" key="9">
    <source>
        <dbReference type="EMBL" id="PCI29889.1"/>
    </source>
</evidence>
<evidence type="ECO:0000256" key="1">
    <source>
        <dbReference type="ARBA" id="ARBA00005051"/>
    </source>
</evidence>
<feature type="domain" description="7,8-dihydro-6-hydroxymethylpterin-pyrophosphokinase" evidence="8">
    <location>
        <begin position="11"/>
        <end position="138"/>
    </location>
</feature>
<dbReference type="GO" id="GO:0003848">
    <property type="term" value="F:2-amino-4-hydroxy-6-hydroxymethyldihydropteridine diphosphokinase activity"/>
    <property type="evidence" value="ECO:0007669"/>
    <property type="project" value="UniProtKB-EC"/>
</dbReference>
<dbReference type="InterPro" id="IPR000550">
    <property type="entry name" value="Hppk"/>
</dbReference>
<protein>
    <recommendedName>
        <fullName evidence="2">2-amino-4-hydroxy-6-hydroxymethyldihydropteridine diphosphokinase</fullName>
        <ecNumber evidence="2">2.7.6.3</ecNumber>
    </recommendedName>
</protein>
<keyword evidence="6" id="KW-0067">ATP-binding</keyword>
<dbReference type="NCBIfam" id="TIGR01498">
    <property type="entry name" value="folK"/>
    <property type="match status" value="1"/>
</dbReference>
<dbReference type="Proteomes" id="UP000218113">
    <property type="component" value="Unassembled WGS sequence"/>
</dbReference>
<dbReference type="Pfam" id="PF01288">
    <property type="entry name" value="HPPK"/>
    <property type="match status" value="1"/>
</dbReference>
<evidence type="ECO:0000256" key="3">
    <source>
        <dbReference type="ARBA" id="ARBA00022679"/>
    </source>
</evidence>
<dbReference type="GO" id="GO:0046656">
    <property type="term" value="P:folic acid biosynthetic process"/>
    <property type="evidence" value="ECO:0007669"/>
    <property type="project" value="UniProtKB-KW"/>
</dbReference>
<dbReference type="InterPro" id="IPR035907">
    <property type="entry name" value="Hppk_sf"/>
</dbReference>
<comment type="caution">
    <text evidence="9">The sequence shown here is derived from an EMBL/GenBank/DDBJ whole genome shotgun (WGS) entry which is preliminary data.</text>
</comment>
<evidence type="ECO:0000256" key="7">
    <source>
        <dbReference type="ARBA" id="ARBA00022909"/>
    </source>
</evidence>
<gene>
    <name evidence="9" type="primary">folK</name>
    <name evidence="9" type="ORF">COB67_02980</name>
</gene>
<comment type="pathway">
    <text evidence="1">Cofactor biosynthesis; tetrahydrofolate biosynthesis; 2-amino-4-hydroxy-6-hydroxymethyl-7,8-dihydropteridine diphosphate from 7,8-dihydroneopterin triphosphate: step 4/4.</text>
</comment>
<dbReference type="SUPFAM" id="SSF55083">
    <property type="entry name" value="6-hydroxymethyl-7,8-dihydropterin pyrophosphokinase, HPPK"/>
    <property type="match status" value="1"/>
</dbReference>
<dbReference type="AlphaFoldDB" id="A0A2A4T9A7"/>
<dbReference type="CDD" id="cd00483">
    <property type="entry name" value="HPPK"/>
    <property type="match status" value="1"/>
</dbReference>
<dbReference type="Gene3D" id="3.30.70.560">
    <property type="entry name" value="7,8-Dihydro-6-hydroxymethylpterin-pyrophosphokinase HPPK"/>
    <property type="match status" value="1"/>
</dbReference>
<sequence length="173" mass="19999">MDIAPVSPLVYLALGSNLAPREKYIFESIQLLKEEFPQDFRTSSIYETQPFGGLDQPAYYNCCVSFRSSLTPQELLQRILAIEYHLGRRRSGKRWESRVIDIDIALFGQEIIEEADLIIPHYDLRERDFFLIPLLELDRTLVNPKTQRLLQAELKDLATATKTSPVRLPHIIP</sequence>
<evidence type="ECO:0000256" key="6">
    <source>
        <dbReference type="ARBA" id="ARBA00022840"/>
    </source>
</evidence>
<dbReference type="GO" id="GO:0046654">
    <property type="term" value="P:tetrahydrofolate biosynthetic process"/>
    <property type="evidence" value="ECO:0007669"/>
    <property type="project" value="UniProtKB-UniPathway"/>
</dbReference>
<dbReference type="PANTHER" id="PTHR43071">
    <property type="entry name" value="2-AMINO-4-HYDROXY-6-HYDROXYMETHYLDIHYDROPTERIDINE PYROPHOSPHOKINASE"/>
    <property type="match status" value="1"/>
</dbReference>
<proteinExistence type="predicted"/>
<dbReference type="PANTHER" id="PTHR43071:SF1">
    <property type="entry name" value="2-AMINO-4-HYDROXY-6-HYDROXYMETHYLDIHYDROPTERIDINE PYROPHOSPHOKINASE"/>
    <property type="match status" value="1"/>
</dbReference>
<dbReference type="EC" id="2.7.6.3" evidence="2"/>
<reference evidence="10" key="1">
    <citation type="submission" date="2017-08" db="EMBL/GenBank/DDBJ databases">
        <title>A dynamic microbial community with high functional redundancy inhabits the cold, oxic subseafloor aquifer.</title>
        <authorList>
            <person name="Tully B.J."/>
            <person name="Wheat C.G."/>
            <person name="Glazer B.T."/>
            <person name="Huber J.A."/>
        </authorList>
    </citation>
    <scope>NUCLEOTIDE SEQUENCE [LARGE SCALE GENOMIC DNA]</scope>
</reference>